<dbReference type="EMBL" id="GL877008">
    <property type="protein sequence ID" value="KLU92871.1"/>
    <property type="molecule type" value="Genomic_DNA"/>
</dbReference>
<dbReference type="EMBL" id="ADBL01002935">
    <property type="status" value="NOT_ANNOTATED_CDS"/>
    <property type="molecule type" value="Genomic_DNA"/>
</dbReference>
<reference evidence="2" key="2">
    <citation type="submission" date="2010-05" db="EMBL/GenBank/DDBJ databases">
        <title>The Genome Sequence of Magnaporthe poae strain ATCC 64411.</title>
        <authorList>
            <consortium name="The Broad Institute Genome Sequencing Platform"/>
            <consortium name="Broad Institute Genome Sequencing Center for Infectious Disease"/>
            <person name="Ma L.-J."/>
            <person name="Dead R."/>
            <person name="Young S."/>
            <person name="Zeng Q."/>
            <person name="Koehrsen M."/>
            <person name="Alvarado L."/>
            <person name="Berlin A."/>
            <person name="Chapman S.B."/>
            <person name="Chen Z."/>
            <person name="Freedman E."/>
            <person name="Gellesch M."/>
            <person name="Goldberg J."/>
            <person name="Griggs A."/>
            <person name="Gujja S."/>
            <person name="Heilman E.R."/>
            <person name="Heiman D."/>
            <person name="Hepburn T."/>
            <person name="Howarth C."/>
            <person name="Jen D."/>
            <person name="Larson L."/>
            <person name="Mehta T."/>
            <person name="Neiman D."/>
            <person name="Pearson M."/>
            <person name="Roberts A."/>
            <person name="Saif S."/>
            <person name="Shea T."/>
            <person name="Shenoy N."/>
            <person name="Sisk P."/>
            <person name="Stolte C."/>
            <person name="Sykes S."/>
            <person name="Walk T."/>
            <person name="White J."/>
            <person name="Yandava C."/>
            <person name="Haas B."/>
            <person name="Nusbaum C."/>
            <person name="Birren B."/>
        </authorList>
    </citation>
    <scope>NUCLEOTIDE SEQUENCE</scope>
    <source>
        <strain evidence="2">ATCC 64411</strain>
    </source>
</reference>
<dbReference type="VEuPathDB" id="FungiDB:MAPG_11833"/>
<dbReference type="Pfam" id="PF06985">
    <property type="entry name" value="HET"/>
    <property type="match status" value="1"/>
</dbReference>
<dbReference type="OrthoDB" id="2504919at2759"/>
<dbReference type="Proteomes" id="UP000011715">
    <property type="component" value="Unassembled WGS sequence"/>
</dbReference>
<evidence type="ECO:0000313" key="2">
    <source>
        <dbReference type="EMBL" id="KLU92871.1"/>
    </source>
</evidence>
<dbReference type="PANTHER" id="PTHR24148:SF64">
    <property type="entry name" value="HETEROKARYON INCOMPATIBILITY DOMAIN-CONTAINING PROTEIN"/>
    <property type="match status" value="1"/>
</dbReference>
<feature type="domain" description="Heterokaryon incompatibility" evidence="1">
    <location>
        <begin position="41"/>
        <end position="197"/>
    </location>
</feature>
<dbReference type="EnsemblFungi" id="MAPG_11833T0">
    <property type="protein sequence ID" value="MAPG_11833T0"/>
    <property type="gene ID" value="MAPG_11833"/>
</dbReference>
<evidence type="ECO:0000313" key="3">
    <source>
        <dbReference type="EnsemblFungi" id="MAPG_11833T0"/>
    </source>
</evidence>
<name>A0A0C4EGA5_MAGP6</name>
<dbReference type="InterPro" id="IPR010730">
    <property type="entry name" value="HET"/>
</dbReference>
<gene>
    <name evidence="2" type="ORF">MAPG_11833</name>
</gene>
<reference evidence="3" key="5">
    <citation type="submission" date="2015-06" db="UniProtKB">
        <authorList>
            <consortium name="EnsemblFungi"/>
        </authorList>
    </citation>
    <scope>IDENTIFICATION</scope>
    <source>
        <strain evidence="3">ATCC 64411</strain>
    </source>
</reference>
<reference evidence="4" key="1">
    <citation type="submission" date="2010-05" db="EMBL/GenBank/DDBJ databases">
        <title>The genome sequence of Magnaporthe poae strain ATCC 64411.</title>
        <authorList>
            <person name="Ma L.-J."/>
            <person name="Dead R."/>
            <person name="Young S."/>
            <person name="Zeng Q."/>
            <person name="Koehrsen M."/>
            <person name="Alvarado L."/>
            <person name="Berlin A."/>
            <person name="Chapman S.B."/>
            <person name="Chen Z."/>
            <person name="Freedman E."/>
            <person name="Gellesch M."/>
            <person name="Goldberg J."/>
            <person name="Griggs A."/>
            <person name="Gujja S."/>
            <person name="Heilman E.R."/>
            <person name="Heiman D."/>
            <person name="Hepburn T."/>
            <person name="Howarth C."/>
            <person name="Jen D."/>
            <person name="Larson L."/>
            <person name="Mehta T."/>
            <person name="Neiman D."/>
            <person name="Pearson M."/>
            <person name="Roberts A."/>
            <person name="Saif S."/>
            <person name="Shea T."/>
            <person name="Shenoy N."/>
            <person name="Sisk P."/>
            <person name="Stolte C."/>
            <person name="Sykes S."/>
            <person name="Walk T."/>
            <person name="White J."/>
            <person name="Yandava C."/>
            <person name="Haas B."/>
            <person name="Nusbaum C."/>
            <person name="Birren B."/>
        </authorList>
    </citation>
    <scope>NUCLEOTIDE SEQUENCE [LARGE SCALE GENOMIC DNA]</scope>
    <source>
        <strain evidence="4">ATCC 64411 / 73-15</strain>
    </source>
</reference>
<proteinExistence type="predicted"/>
<dbReference type="PANTHER" id="PTHR24148">
    <property type="entry name" value="ANKYRIN REPEAT DOMAIN-CONTAINING PROTEIN 39 HOMOLOG-RELATED"/>
    <property type="match status" value="1"/>
</dbReference>
<dbReference type="OMA" id="IRCTINH"/>
<evidence type="ECO:0000313" key="4">
    <source>
        <dbReference type="Proteomes" id="UP000011715"/>
    </source>
</evidence>
<sequence length="586" mass="66512">MEGYKDRLHSDFIRVLRLHPGDDADIKVSITTVQLSAKPSFIALSYTWGNPLDEHHPSYQGDYDNVKHHLCCTGERLPVGRNLYETLQQLLQGQESSPLWIDAMCINQNDPEEISHQLSLMPRIYDEASQVVVWLGKEDPTAHEAIQTLDGLQCQILEATFGGPTSGLSTLIPVRKRRAVANLFRRRWFSRVWTLQEAVLPARIRYLCGPYNLEADVANMFASVLLRDLASAEDASKIWESYDKLPIGQLSAAACIGGWRGVTWSGGGFDERAFLRYPKIDCALEVPRTLKWLVTLELYVHETRPRNCQKPEDKVRAPLAFALNKKFTPTMPEFHLLERHARQMLDCRIPWMELYPMFTQFIIDSMANLDILSRAHRDVECDDATEMLSLPSWVPPFQAAGTTSLIDDLLFTKFNAASYLGAYRVNDCRTGALELPVRATFFGRVAQISTHAAPADSPAAWFSHVRKSERFQQEIESRHCRDLAHVAIATIGDDLERIIKWEAERERQRQPFLRGLLSMTTILQINTSVSRAAMRRLFYFDVNGYQSIGLGPQIAQVSDHLCVLQGAKVPVILRETPEPGKYNTGW</sequence>
<organism evidence="3 4">
    <name type="scientific">Magnaporthiopsis poae (strain ATCC 64411 / 73-15)</name>
    <name type="common">Kentucky bluegrass fungus</name>
    <name type="synonym">Magnaporthe poae</name>
    <dbReference type="NCBI Taxonomy" id="644358"/>
    <lineage>
        <taxon>Eukaryota</taxon>
        <taxon>Fungi</taxon>
        <taxon>Dikarya</taxon>
        <taxon>Ascomycota</taxon>
        <taxon>Pezizomycotina</taxon>
        <taxon>Sordariomycetes</taxon>
        <taxon>Sordariomycetidae</taxon>
        <taxon>Magnaporthales</taxon>
        <taxon>Magnaporthaceae</taxon>
        <taxon>Magnaporthiopsis</taxon>
    </lineage>
</organism>
<dbReference type="InterPro" id="IPR052895">
    <property type="entry name" value="HetReg/Transcr_Mod"/>
</dbReference>
<evidence type="ECO:0000259" key="1">
    <source>
        <dbReference type="Pfam" id="PF06985"/>
    </source>
</evidence>
<accession>A0A0C4EGA5</accession>
<reference evidence="2" key="3">
    <citation type="submission" date="2011-03" db="EMBL/GenBank/DDBJ databases">
        <title>Annotation of Magnaporthe poae ATCC 64411.</title>
        <authorList>
            <person name="Ma L.-J."/>
            <person name="Dead R."/>
            <person name="Young S.K."/>
            <person name="Zeng Q."/>
            <person name="Gargeya S."/>
            <person name="Fitzgerald M."/>
            <person name="Haas B."/>
            <person name="Abouelleil A."/>
            <person name="Alvarado L."/>
            <person name="Arachchi H.M."/>
            <person name="Berlin A."/>
            <person name="Brown A."/>
            <person name="Chapman S.B."/>
            <person name="Chen Z."/>
            <person name="Dunbar C."/>
            <person name="Freedman E."/>
            <person name="Gearin G."/>
            <person name="Gellesch M."/>
            <person name="Goldberg J."/>
            <person name="Griggs A."/>
            <person name="Gujja S."/>
            <person name="Heiman D."/>
            <person name="Howarth C."/>
            <person name="Larson L."/>
            <person name="Lui A."/>
            <person name="MacDonald P.J.P."/>
            <person name="Mehta T."/>
            <person name="Montmayeur A."/>
            <person name="Murphy C."/>
            <person name="Neiman D."/>
            <person name="Pearson M."/>
            <person name="Priest M."/>
            <person name="Roberts A."/>
            <person name="Saif S."/>
            <person name="Shea T."/>
            <person name="Shenoy N."/>
            <person name="Sisk P."/>
            <person name="Stolte C."/>
            <person name="Sykes S."/>
            <person name="Yandava C."/>
            <person name="Wortman J."/>
            <person name="Nusbaum C."/>
            <person name="Birren B."/>
        </authorList>
    </citation>
    <scope>NUCLEOTIDE SEQUENCE</scope>
    <source>
        <strain evidence="2">ATCC 64411</strain>
    </source>
</reference>
<dbReference type="AlphaFoldDB" id="A0A0C4EGA5"/>
<protein>
    <recommendedName>
        <fullName evidence="1">Heterokaryon incompatibility domain-containing protein</fullName>
    </recommendedName>
</protein>
<keyword evidence="4" id="KW-1185">Reference proteome</keyword>
<reference evidence="3" key="4">
    <citation type="journal article" date="2015" name="G3 (Bethesda)">
        <title>Genome sequences of three phytopathogenic species of the Magnaporthaceae family of fungi.</title>
        <authorList>
            <person name="Okagaki L.H."/>
            <person name="Nunes C.C."/>
            <person name="Sailsbery J."/>
            <person name="Clay B."/>
            <person name="Brown D."/>
            <person name="John T."/>
            <person name="Oh Y."/>
            <person name="Young N."/>
            <person name="Fitzgerald M."/>
            <person name="Haas B.J."/>
            <person name="Zeng Q."/>
            <person name="Young S."/>
            <person name="Adiconis X."/>
            <person name="Fan L."/>
            <person name="Levin J.Z."/>
            <person name="Mitchell T.K."/>
            <person name="Okubara P.A."/>
            <person name="Farman M.L."/>
            <person name="Kohn L.M."/>
            <person name="Birren B."/>
            <person name="Ma L.-J."/>
            <person name="Dean R.A."/>
        </authorList>
    </citation>
    <scope>NUCLEOTIDE SEQUENCE</scope>
    <source>
        <strain evidence="3">ATCC 64411 / 73-15</strain>
    </source>
</reference>